<organism evidence="10">
    <name type="scientific">Darwinula stevensoni</name>
    <dbReference type="NCBI Taxonomy" id="69355"/>
    <lineage>
        <taxon>Eukaryota</taxon>
        <taxon>Metazoa</taxon>
        <taxon>Ecdysozoa</taxon>
        <taxon>Arthropoda</taxon>
        <taxon>Crustacea</taxon>
        <taxon>Oligostraca</taxon>
        <taxon>Ostracoda</taxon>
        <taxon>Podocopa</taxon>
        <taxon>Podocopida</taxon>
        <taxon>Darwinulocopina</taxon>
        <taxon>Darwinuloidea</taxon>
        <taxon>Darwinulidae</taxon>
        <taxon>Darwinula</taxon>
    </lineage>
</organism>
<keyword evidence="2 8" id="KW-0812">Transmembrane</keyword>
<dbReference type="AlphaFoldDB" id="A0A7R9ABH4"/>
<evidence type="ECO:0000256" key="4">
    <source>
        <dbReference type="ARBA" id="ARBA00023136"/>
    </source>
</evidence>
<gene>
    <name evidence="10" type="ORF">DSTB1V02_LOCUS10884</name>
</gene>
<feature type="domain" description="Ig-like" evidence="9">
    <location>
        <begin position="9"/>
        <end position="109"/>
    </location>
</feature>
<dbReference type="Proteomes" id="UP000677054">
    <property type="component" value="Unassembled WGS sequence"/>
</dbReference>
<reference evidence="10" key="1">
    <citation type="submission" date="2020-11" db="EMBL/GenBank/DDBJ databases">
        <authorList>
            <person name="Tran Van P."/>
        </authorList>
    </citation>
    <scope>NUCLEOTIDE SEQUENCE</scope>
</reference>
<evidence type="ECO:0000313" key="10">
    <source>
        <dbReference type="EMBL" id="CAD7251117.1"/>
    </source>
</evidence>
<accession>A0A7R9ABH4</accession>
<dbReference type="InterPro" id="IPR003599">
    <property type="entry name" value="Ig_sub"/>
</dbReference>
<keyword evidence="3 8" id="KW-1133">Transmembrane helix</keyword>
<evidence type="ECO:0000256" key="8">
    <source>
        <dbReference type="SAM" id="Phobius"/>
    </source>
</evidence>
<dbReference type="EMBL" id="CAJPEV010003290">
    <property type="protein sequence ID" value="CAG0899428.1"/>
    <property type="molecule type" value="Genomic_DNA"/>
</dbReference>
<dbReference type="InterPro" id="IPR001245">
    <property type="entry name" value="Ser-Thr/Tyr_kinase_cat_dom"/>
</dbReference>
<dbReference type="PROSITE" id="PS50835">
    <property type="entry name" value="IG_LIKE"/>
    <property type="match status" value="1"/>
</dbReference>
<comment type="subcellular location">
    <subcellularLocation>
        <location evidence="1">Membrane</location>
        <topology evidence="1">Single-pass membrane protein</topology>
    </subcellularLocation>
</comment>
<feature type="compositionally biased region" description="Basic and acidic residues" evidence="7">
    <location>
        <begin position="352"/>
        <end position="373"/>
    </location>
</feature>
<dbReference type="InterPro" id="IPR007110">
    <property type="entry name" value="Ig-like_dom"/>
</dbReference>
<dbReference type="InterPro" id="IPR011009">
    <property type="entry name" value="Kinase-like_dom_sf"/>
</dbReference>
<dbReference type="SUPFAM" id="SSF56112">
    <property type="entry name" value="Protein kinase-like (PK-like)"/>
    <property type="match status" value="1"/>
</dbReference>
<dbReference type="Pfam" id="PF07714">
    <property type="entry name" value="PK_Tyr_Ser-Thr"/>
    <property type="match status" value="1"/>
</dbReference>
<evidence type="ECO:0000259" key="9">
    <source>
        <dbReference type="PROSITE" id="PS50835"/>
    </source>
</evidence>
<dbReference type="SUPFAM" id="SSF48726">
    <property type="entry name" value="Immunoglobulin"/>
    <property type="match status" value="2"/>
</dbReference>
<dbReference type="GO" id="GO:0005886">
    <property type="term" value="C:plasma membrane"/>
    <property type="evidence" value="ECO:0007669"/>
    <property type="project" value="TreeGrafter"/>
</dbReference>
<sequence>MGYGDEVSPPMMYGPSMVTLGSPITLYCNVSASSNDQTIRLEWRYPAKEEQEDGNETDGIKKRIRTVEYNNGMSFTRLIVSNVTSGDNGSYYCRAITTSSKIETVHNVTVLEKQVKLTSKNATGSVSLGGNITWVVELEVDAEAEPKLVFKRNEMELTPGDKYTIEKDWKEKKVASIQIKNIRENDYGRYDFEAITGLHRRTISFELRKVKSASIAGALGASGITAISAAAISVVALIAGSISYYRFRKEKARNIALSNEETERFLKGQPESLNPAMGLSEQAHLLPFDEQWDFPPDKLKLGDLAMIVEYCPFGSLDKFLRANKDGFVNQIDPHTKIINDNIRKQQLPTEDSSSKEAAIEAKREGTQGVKESRNPPPAENAVRKSTEGSDLARRFTTSNLASWAYQIAQGMEYLVSRKLYQEMNKPYQEKNAEYFQTKTDYLQMIPVKSDDGYMRPLRSQDAYGEKYNITVTHKYVNSEISEPKVYYLPMTASKVQVDLQEKYESQVKNEIPGAHGVVTEDPTFRNEQHRATGSESRFVGRLNAIVEDLSLEPERERGCDETAPDHTAAVLEPVAPEVGRPLRVGMLIKTDS</sequence>
<dbReference type="InterPro" id="IPR050122">
    <property type="entry name" value="RTK"/>
</dbReference>
<dbReference type="SMART" id="SM00409">
    <property type="entry name" value="IG"/>
    <property type="match status" value="2"/>
</dbReference>
<dbReference type="GO" id="GO:0007169">
    <property type="term" value="P:cell surface receptor protein tyrosine kinase signaling pathway"/>
    <property type="evidence" value="ECO:0007669"/>
    <property type="project" value="TreeGrafter"/>
</dbReference>
<evidence type="ECO:0000256" key="1">
    <source>
        <dbReference type="ARBA" id="ARBA00004167"/>
    </source>
</evidence>
<name>A0A7R9ABH4_9CRUS</name>
<feature type="region of interest" description="Disordered" evidence="7">
    <location>
        <begin position="339"/>
        <end position="389"/>
    </location>
</feature>
<dbReference type="EMBL" id="LR902807">
    <property type="protein sequence ID" value="CAD7251117.1"/>
    <property type="molecule type" value="Genomic_DNA"/>
</dbReference>
<evidence type="ECO:0000256" key="7">
    <source>
        <dbReference type="SAM" id="MobiDB-lite"/>
    </source>
</evidence>
<dbReference type="Gene3D" id="2.60.40.10">
    <property type="entry name" value="Immunoglobulins"/>
    <property type="match status" value="2"/>
</dbReference>
<protein>
    <recommendedName>
        <fullName evidence="9">Ig-like domain-containing protein</fullName>
    </recommendedName>
</protein>
<keyword evidence="4 8" id="KW-0472">Membrane</keyword>
<evidence type="ECO:0000256" key="5">
    <source>
        <dbReference type="ARBA" id="ARBA00023180"/>
    </source>
</evidence>
<evidence type="ECO:0000256" key="3">
    <source>
        <dbReference type="ARBA" id="ARBA00022989"/>
    </source>
</evidence>
<evidence type="ECO:0000256" key="2">
    <source>
        <dbReference type="ARBA" id="ARBA00022692"/>
    </source>
</evidence>
<proteinExistence type="predicted"/>
<keyword evidence="11" id="KW-1185">Reference proteome</keyword>
<keyword evidence="5" id="KW-0325">Glycoprotein</keyword>
<dbReference type="PANTHER" id="PTHR24416:SF600">
    <property type="entry name" value="PDGF- AND VEGF-RECEPTOR RELATED, ISOFORM J"/>
    <property type="match status" value="1"/>
</dbReference>
<dbReference type="InterPro" id="IPR036179">
    <property type="entry name" value="Ig-like_dom_sf"/>
</dbReference>
<keyword evidence="6" id="KW-0393">Immunoglobulin domain</keyword>
<feature type="transmembrane region" description="Helical" evidence="8">
    <location>
        <begin position="218"/>
        <end position="245"/>
    </location>
</feature>
<dbReference type="OrthoDB" id="3256376at2759"/>
<dbReference type="GO" id="GO:0004714">
    <property type="term" value="F:transmembrane receptor protein tyrosine kinase activity"/>
    <property type="evidence" value="ECO:0007669"/>
    <property type="project" value="TreeGrafter"/>
</dbReference>
<dbReference type="PANTHER" id="PTHR24416">
    <property type="entry name" value="TYROSINE-PROTEIN KINASE RECEPTOR"/>
    <property type="match status" value="1"/>
</dbReference>
<evidence type="ECO:0000313" key="11">
    <source>
        <dbReference type="Proteomes" id="UP000677054"/>
    </source>
</evidence>
<dbReference type="GO" id="GO:0043235">
    <property type="term" value="C:receptor complex"/>
    <property type="evidence" value="ECO:0007669"/>
    <property type="project" value="TreeGrafter"/>
</dbReference>
<dbReference type="InterPro" id="IPR013783">
    <property type="entry name" value="Ig-like_fold"/>
</dbReference>
<evidence type="ECO:0000256" key="6">
    <source>
        <dbReference type="ARBA" id="ARBA00023319"/>
    </source>
</evidence>